<feature type="chain" id="PRO_5037682017" evidence="1">
    <location>
        <begin position="24"/>
        <end position="400"/>
    </location>
</feature>
<feature type="signal peptide" evidence="1">
    <location>
        <begin position="1"/>
        <end position="23"/>
    </location>
</feature>
<keyword evidence="1" id="KW-0732">Signal</keyword>
<protein>
    <submittedName>
        <fullName evidence="2">Uncharacterized protein</fullName>
    </submittedName>
</protein>
<evidence type="ECO:0000256" key="1">
    <source>
        <dbReference type="SAM" id="SignalP"/>
    </source>
</evidence>
<reference evidence="2" key="1">
    <citation type="submission" date="2020-10" db="EMBL/GenBank/DDBJ databases">
        <authorList>
            <person name="Gilroy R."/>
        </authorList>
    </citation>
    <scope>NUCLEOTIDE SEQUENCE</scope>
    <source>
        <strain evidence="2">3924</strain>
    </source>
</reference>
<organism evidence="2 3">
    <name type="scientific">Candidatus Aphodosoma intestinipullorum</name>
    <dbReference type="NCBI Taxonomy" id="2840674"/>
    <lineage>
        <taxon>Bacteria</taxon>
        <taxon>Pseudomonadati</taxon>
        <taxon>Bacteroidota</taxon>
        <taxon>Bacteroidia</taxon>
        <taxon>Bacteroidales</taxon>
        <taxon>Candidatus Aphodosoma</taxon>
    </lineage>
</organism>
<dbReference type="Gene3D" id="2.60.40.1080">
    <property type="match status" value="1"/>
</dbReference>
<gene>
    <name evidence="2" type="ORF">IAC51_08275</name>
</gene>
<accession>A0A940DKV3</accession>
<dbReference type="Proteomes" id="UP000712007">
    <property type="component" value="Unassembled WGS sequence"/>
</dbReference>
<comment type="caution">
    <text evidence="2">The sequence shown here is derived from an EMBL/GenBank/DDBJ whole genome shotgun (WGS) entry which is preliminary data.</text>
</comment>
<evidence type="ECO:0000313" key="2">
    <source>
        <dbReference type="EMBL" id="MBO8440628.1"/>
    </source>
</evidence>
<sequence>MKTIKFLLLCSCAVLLLTGCPNNGPETGAKFQYLNLNVTELTLSHSETYSLIPEANEGADLLLVEWASSDTMVEVDMDGNLTVKGWVSLEPEVTITASVSGENTESGQTLTATCTVRVVNEQKLITFNTMYGPWNERTPMGIKADIPVIFSDGREDTLPGELYKAMLIIQGGSSGIIRGDDPRYVNWVSVPGDFVIPTSDWYCALVYYEGDTLSLNPAGGDTMRVVSQEVFADSVRQYFISAGSMDDEKVMATGQLTSDCLISSWIWRFTDNQLGMNPCSFIREGSYFVVGNGQYSDVNVAWPLLAYEVFSSPFYNGVDESGSQVILHPTYRLRMDGQGNYEDTDEVVDETVTSAPAANWANKQYRVGYSNQELRYRENMMKTLNYAWTMRINEVVSAMK</sequence>
<evidence type="ECO:0000313" key="3">
    <source>
        <dbReference type="Proteomes" id="UP000712007"/>
    </source>
</evidence>
<proteinExistence type="predicted"/>
<dbReference type="EMBL" id="JADIMV010000140">
    <property type="protein sequence ID" value="MBO8440628.1"/>
    <property type="molecule type" value="Genomic_DNA"/>
</dbReference>
<reference evidence="2" key="2">
    <citation type="journal article" date="2021" name="PeerJ">
        <title>Extensive microbial diversity within the chicken gut microbiome revealed by metagenomics and culture.</title>
        <authorList>
            <person name="Gilroy R."/>
            <person name="Ravi A."/>
            <person name="Getino M."/>
            <person name="Pursley I."/>
            <person name="Horton D.L."/>
            <person name="Alikhan N.F."/>
            <person name="Baker D."/>
            <person name="Gharbi K."/>
            <person name="Hall N."/>
            <person name="Watson M."/>
            <person name="Adriaenssens E.M."/>
            <person name="Foster-Nyarko E."/>
            <person name="Jarju S."/>
            <person name="Secka A."/>
            <person name="Antonio M."/>
            <person name="Oren A."/>
            <person name="Chaudhuri R.R."/>
            <person name="La Ragione R."/>
            <person name="Hildebrand F."/>
            <person name="Pallen M.J."/>
        </authorList>
    </citation>
    <scope>NUCLEOTIDE SEQUENCE</scope>
    <source>
        <strain evidence="2">3924</strain>
    </source>
</reference>
<name>A0A940DKV3_9BACT</name>
<dbReference type="PROSITE" id="PS51257">
    <property type="entry name" value="PROKAR_LIPOPROTEIN"/>
    <property type="match status" value="1"/>
</dbReference>
<dbReference type="AlphaFoldDB" id="A0A940DKV3"/>